<evidence type="ECO:0000313" key="5">
    <source>
        <dbReference type="EMBL" id="JAT61704.1"/>
    </source>
</evidence>
<keyword evidence="4" id="KW-1133">Transmembrane helix</keyword>
<dbReference type="PANTHER" id="PTHR48047">
    <property type="entry name" value="GLYCOSYLTRANSFERASE"/>
    <property type="match status" value="1"/>
</dbReference>
<dbReference type="EMBL" id="GDJX01006232">
    <property type="protein sequence ID" value="JAT61704.1"/>
    <property type="molecule type" value="Transcribed_RNA"/>
</dbReference>
<keyword evidence="4" id="KW-0812">Transmembrane</keyword>
<feature type="transmembrane region" description="Helical" evidence="4">
    <location>
        <begin position="12"/>
        <end position="30"/>
    </location>
</feature>
<evidence type="ECO:0000256" key="1">
    <source>
        <dbReference type="ARBA" id="ARBA00009995"/>
    </source>
</evidence>
<evidence type="ECO:0000256" key="3">
    <source>
        <dbReference type="ARBA" id="ARBA00022679"/>
    </source>
</evidence>
<accession>A0A1D1Z4B6</accession>
<feature type="non-terminal residue" evidence="5">
    <location>
        <position position="1"/>
    </location>
</feature>
<dbReference type="SUPFAM" id="SSF53756">
    <property type="entry name" value="UDP-Glycosyltransferase/glycogen phosphorylase"/>
    <property type="match status" value="1"/>
</dbReference>
<dbReference type="CDD" id="cd03784">
    <property type="entry name" value="GT1_Gtf-like"/>
    <property type="match status" value="1"/>
</dbReference>
<proteinExistence type="inferred from homology"/>
<dbReference type="AlphaFoldDB" id="A0A1D1Z4B6"/>
<dbReference type="GO" id="GO:0035251">
    <property type="term" value="F:UDP-glucosyltransferase activity"/>
    <property type="evidence" value="ECO:0007669"/>
    <property type="project" value="TreeGrafter"/>
</dbReference>
<dbReference type="FunFam" id="3.40.50.2000:FF:000047">
    <property type="entry name" value="Glycosyltransferase"/>
    <property type="match status" value="1"/>
</dbReference>
<sequence length="518" mass="57059">LTCGSTCCPSPLSNFLVLVIALTVLLFHHLPKARSFMASEAQSLEVFFFPYMGHGHIIPTLDLAGLFASRGVTATVVTTPGNASLVRPAIDRANQSGYRMRLLLIPFPSSKAGLPEGCESATSVPPELTINFLKSTALLRDPFEQLLRDHSPDCIVSGAFFPWTADVARDLGIPRLVFHGTSFFALCVIEALHGLAPKEGDETFTVPGLPHRIELYSSQITDVGRSTPELLGIFEKMRESEDRSYGVVVNSFYEMEPEYDDHYRKVVGRKAWHIGPVSLCNEDDDERAARGGKGAVDQASCLNWLAAKEPSSVLYVYFGSVCRFTTAQLREITVGLESSGHPFIWVVRNGGGQGDPSEWLPEGFEERTAGKGMLIRGWAPQVLLLNHEAVGGFLTHCGWNSSLEVVAAGVPMVTWPMFADQFSNEKLLVEVLRVGVPVGVKRFAMREEERPLVSAEEVARAVEVLMGGDQGAEERRRRARELKEAARRAVKEAGSSYDDMGRLIQELQEQKRPKRVPC</sequence>
<dbReference type="PANTHER" id="PTHR48047:SF45">
    <property type="entry name" value="SCOPOLETIN GLUCOSYLTRANSFERASE-LIKE"/>
    <property type="match status" value="1"/>
</dbReference>
<evidence type="ECO:0000256" key="4">
    <source>
        <dbReference type="SAM" id="Phobius"/>
    </source>
</evidence>
<keyword evidence="2" id="KW-0328">Glycosyltransferase</keyword>
<dbReference type="FunFam" id="3.40.50.2000:FF:000071">
    <property type="entry name" value="Glycosyltransferase"/>
    <property type="match status" value="1"/>
</dbReference>
<organism evidence="5">
    <name type="scientific">Anthurium amnicola</name>
    <dbReference type="NCBI Taxonomy" id="1678845"/>
    <lineage>
        <taxon>Eukaryota</taxon>
        <taxon>Viridiplantae</taxon>
        <taxon>Streptophyta</taxon>
        <taxon>Embryophyta</taxon>
        <taxon>Tracheophyta</taxon>
        <taxon>Spermatophyta</taxon>
        <taxon>Magnoliopsida</taxon>
        <taxon>Liliopsida</taxon>
        <taxon>Araceae</taxon>
        <taxon>Pothoideae</taxon>
        <taxon>Potheae</taxon>
        <taxon>Anthurium</taxon>
    </lineage>
</organism>
<dbReference type="Pfam" id="PF00201">
    <property type="entry name" value="UDPGT"/>
    <property type="match status" value="1"/>
</dbReference>
<name>A0A1D1Z4B6_9ARAE</name>
<dbReference type="Gene3D" id="3.40.50.2000">
    <property type="entry name" value="Glycogen Phosphorylase B"/>
    <property type="match status" value="2"/>
</dbReference>
<keyword evidence="4" id="KW-0472">Membrane</keyword>
<comment type="similarity">
    <text evidence="1">Belongs to the UDP-glycosyltransferase family.</text>
</comment>
<protein>
    <submittedName>
        <fullName evidence="5">UDP-glycosyltransferase 73B5</fullName>
    </submittedName>
</protein>
<reference evidence="5" key="1">
    <citation type="submission" date="2015-07" db="EMBL/GenBank/DDBJ databases">
        <title>Transcriptome Assembly of Anthurium amnicola.</title>
        <authorList>
            <person name="Suzuki J."/>
        </authorList>
    </citation>
    <scope>NUCLEOTIDE SEQUENCE</scope>
</reference>
<dbReference type="InterPro" id="IPR002213">
    <property type="entry name" value="UDP_glucos_trans"/>
</dbReference>
<gene>
    <name evidence="5" type="primary">UGT73B5_0</name>
    <name evidence="5" type="ORF">g.118004</name>
</gene>
<keyword evidence="3 5" id="KW-0808">Transferase</keyword>
<evidence type="ECO:0000256" key="2">
    <source>
        <dbReference type="ARBA" id="ARBA00022676"/>
    </source>
</evidence>